<dbReference type="Proteomes" id="UP000481858">
    <property type="component" value="Unassembled WGS sequence"/>
</dbReference>
<organism evidence="2 3">
    <name type="scientific">Xylaria multiplex</name>
    <dbReference type="NCBI Taxonomy" id="323545"/>
    <lineage>
        <taxon>Eukaryota</taxon>
        <taxon>Fungi</taxon>
        <taxon>Dikarya</taxon>
        <taxon>Ascomycota</taxon>
        <taxon>Pezizomycotina</taxon>
        <taxon>Sordariomycetes</taxon>
        <taxon>Xylariomycetidae</taxon>
        <taxon>Xylariales</taxon>
        <taxon>Xylariaceae</taxon>
        <taxon>Xylaria</taxon>
    </lineage>
</organism>
<dbReference type="OrthoDB" id="3596036at2759"/>
<evidence type="ECO:0000256" key="1">
    <source>
        <dbReference type="SAM" id="SignalP"/>
    </source>
</evidence>
<evidence type="ECO:0000313" key="2">
    <source>
        <dbReference type="EMBL" id="KAF2966306.1"/>
    </source>
</evidence>
<feature type="chain" id="PRO_5029002320" evidence="1">
    <location>
        <begin position="17"/>
        <end position="190"/>
    </location>
</feature>
<protein>
    <submittedName>
        <fullName evidence="2">Uncharacterized protein</fullName>
    </submittedName>
</protein>
<comment type="caution">
    <text evidence="2">The sequence shown here is derived from an EMBL/GenBank/DDBJ whole genome shotgun (WGS) entry which is preliminary data.</text>
</comment>
<dbReference type="AlphaFoldDB" id="A0A7C8IL06"/>
<accession>A0A7C8IL06</accession>
<dbReference type="EMBL" id="WUBL01000092">
    <property type="protein sequence ID" value="KAF2966306.1"/>
    <property type="molecule type" value="Genomic_DNA"/>
</dbReference>
<evidence type="ECO:0000313" key="3">
    <source>
        <dbReference type="Proteomes" id="UP000481858"/>
    </source>
</evidence>
<sequence length="190" mass="20869">MRLQVIVLGLAGATTALWLPNNDLERGALVKRGECDDAYNNEDLYNCPRPNGHELNADGSCGKLADIQPDDTECNVYCEVRRRNFLGKKQTPNGPFGEQQAPGYALVLQEGLEVSVTEGISFGLDAALNKAFALGASLEFSVTKTTSKSIQREGEASDDYWNKWVYWPVLTTTCGSVTSATCKIFYFPEE</sequence>
<dbReference type="InParanoid" id="A0A7C8IL06"/>
<feature type="signal peptide" evidence="1">
    <location>
        <begin position="1"/>
        <end position="16"/>
    </location>
</feature>
<keyword evidence="1" id="KW-0732">Signal</keyword>
<name>A0A7C8IL06_9PEZI</name>
<gene>
    <name evidence="2" type="ORF">GQX73_g7266</name>
</gene>
<proteinExistence type="predicted"/>
<keyword evidence="3" id="KW-1185">Reference proteome</keyword>
<reference evidence="2 3" key="1">
    <citation type="submission" date="2019-12" db="EMBL/GenBank/DDBJ databases">
        <title>Draft genome sequence of the ascomycete Xylaria multiplex DSM 110363.</title>
        <authorList>
            <person name="Buettner E."/>
            <person name="Kellner H."/>
        </authorList>
    </citation>
    <scope>NUCLEOTIDE SEQUENCE [LARGE SCALE GENOMIC DNA]</scope>
    <source>
        <strain evidence="2 3">DSM 110363</strain>
    </source>
</reference>